<keyword evidence="18 27" id="KW-0067">ATP-binding</keyword>
<comment type="function">
    <text evidence="1">DNA-binding protein that specifically recognizes a negative element (S1F) within the RPS1 promoter.</text>
</comment>
<accession>A0A834TCG4</accession>
<dbReference type="FunFam" id="2.60.120.200:FF:000141">
    <property type="entry name" value="L-type lectin-domain containing receptor kinase VIII.1"/>
    <property type="match status" value="1"/>
</dbReference>
<feature type="compositionally biased region" description="Basic residues" evidence="28">
    <location>
        <begin position="758"/>
        <end position="773"/>
    </location>
</feature>
<dbReference type="InterPro" id="IPR017441">
    <property type="entry name" value="Protein_kinase_ATP_BS"/>
</dbReference>
<comment type="similarity">
    <text evidence="5">Belongs to the leguminous lectin family.</text>
</comment>
<keyword evidence="32" id="KW-1185">Reference proteome</keyword>
<keyword evidence="17 31" id="KW-0418">Kinase</keyword>
<dbReference type="PROSITE" id="PS00307">
    <property type="entry name" value="LECTIN_LEGUME_BETA"/>
    <property type="match status" value="1"/>
</dbReference>
<evidence type="ECO:0000256" key="29">
    <source>
        <dbReference type="SAM" id="Phobius"/>
    </source>
</evidence>
<dbReference type="Pfam" id="PF04689">
    <property type="entry name" value="S1FA"/>
    <property type="match status" value="1"/>
</dbReference>
<evidence type="ECO:0000256" key="14">
    <source>
        <dbReference type="ARBA" id="ARBA00022729"/>
    </source>
</evidence>
<evidence type="ECO:0000256" key="8">
    <source>
        <dbReference type="ARBA" id="ARBA00012513"/>
    </source>
</evidence>
<feature type="domain" description="Protein kinase" evidence="30">
    <location>
        <begin position="383"/>
        <end position="664"/>
    </location>
</feature>
<evidence type="ECO:0000256" key="3">
    <source>
        <dbReference type="ARBA" id="ARBA00004251"/>
    </source>
</evidence>
<dbReference type="SUPFAM" id="SSF49899">
    <property type="entry name" value="Concanavalin A-like lectins/glucanases"/>
    <property type="match status" value="1"/>
</dbReference>
<dbReference type="PROSITE" id="PS50011">
    <property type="entry name" value="PROTEIN_KINASE_DOM"/>
    <property type="match status" value="1"/>
</dbReference>
<dbReference type="PROSITE" id="PS00107">
    <property type="entry name" value="PROTEIN_KINASE_ATP"/>
    <property type="match status" value="1"/>
</dbReference>
<dbReference type="Pfam" id="PF00069">
    <property type="entry name" value="Pkinase"/>
    <property type="match status" value="1"/>
</dbReference>
<evidence type="ECO:0000256" key="21">
    <source>
        <dbReference type="ARBA" id="ARBA00023125"/>
    </source>
</evidence>
<dbReference type="Gene3D" id="1.10.510.10">
    <property type="entry name" value="Transferase(Phosphotransferase) domain 1"/>
    <property type="match status" value="1"/>
</dbReference>
<dbReference type="OrthoDB" id="2019747at2759"/>
<dbReference type="InterPro" id="IPR050528">
    <property type="entry name" value="L-type_Lectin-RKs"/>
</dbReference>
<dbReference type="EC" id="2.7.11.1" evidence="8"/>
<keyword evidence="25" id="KW-0325">Glycoprotein</keyword>
<evidence type="ECO:0000256" key="17">
    <source>
        <dbReference type="ARBA" id="ARBA00022777"/>
    </source>
</evidence>
<evidence type="ECO:0000256" key="6">
    <source>
        <dbReference type="ARBA" id="ARBA00008536"/>
    </source>
</evidence>
<dbReference type="GO" id="GO:0002229">
    <property type="term" value="P:defense response to oomycetes"/>
    <property type="evidence" value="ECO:0007669"/>
    <property type="project" value="UniProtKB-ARBA"/>
</dbReference>
<dbReference type="GO" id="GO:0005524">
    <property type="term" value="F:ATP binding"/>
    <property type="evidence" value="ECO:0007669"/>
    <property type="project" value="UniProtKB-UniRule"/>
</dbReference>
<comment type="subcellular location">
    <subcellularLocation>
        <location evidence="3">Cell membrane</location>
        <topology evidence="3">Single-pass type I membrane protein</topology>
    </subcellularLocation>
    <subcellularLocation>
        <location evidence="2">Nucleus</location>
    </subcellularLocation>
</comment>
<evidence type="ECO:0000313" key="32">
    <source>
        <dbReference type="Proteomes" id="UP000634136"/>
    </source>
</evidence>
<feature type="binding site" evidence="27">
    <location>
        <position position="412"/>
    </location>
    <ligand>
        <name>ATP</name>
        <dbReference type="ChEBI" id="CHEBI:30616"/>
    </ligand>
</feature>
<keyword evidence="26" id="KW-0539">Nucleus</keyword>
<evidence type="ECO:0000256" key="27">
    <source>
        <dbReference type="PROSITE-ProRule" id="PRU10141"/>
    </source>
</evidence>
<keyword evidence="23" id="KW-0804">Transcription</keyword>
<evidence type="ECO:0000256" key="2">
    <source>
        <dbReference type="ARBA" id="ARBA00004123"/>
    </source>
</evidence>
<evidence type="ECO:0000256" key="15">
    <source>
        <dbReference type="ARBA" id="ARBA00022734"/>
    </source>
</evidence>
<keyword evidence="14" id="KW-0732">Signal</keyword>
<keyword evidence="20" id="KW-0805">Transcription regulation</keyword>
<comment type="similarity">
    <text evidence="4">Belongs to the S1FA transcription factor family.</text>
</comment>
<dbReference type="FunFam" id="1.10.510.10:FF:000342">
    <property type="entry name" value="L-type lectin-domain containing receptor kinase VIII.1"/>
    <property type="match status" value="1"/>
</dbReference>
<evidence type="ECO:0000256" key="5">
    <source>
        <dbReference type="ARBA" id="ARBA00007606"/>
    </source>
</evidence>
<evidence type="ECO:0000256" key="11">
    <source>
        <dbReference type="ARBA" id="ARBA00022527"/>
    </source>
</evidence>
<dbReference type="PROSITE" id="PS00108">
    <property type="entry name" value="PROTEIN_KINASE_ST"/>
    <property type="match status" value="1"/>
</dbReference>
<evidence type="ECO:0000256" key="23">
    <source>
        <dbReference type="ARBA" id="ARBA00023163"/>
    </source>
</evidence>
<dbReference type="SUPFAM" id="SSF56112">
    <property type="entry name" value="Protein kinase-like (PK-like)"/>
    <property type="match status" value="1"/>
</dbReference>
<dbReference type="InterPro" id="IPR006779">
    <property type="entry name" value="S1FA_DNA-bd"/>
</dbReference>
<dbReference type="GO" id="GO:0030246">
    <property type="term" value="F:carbohydrate binding"/>
    <property type="evidence" value="ECO:0007669"/>
    <property type="project" value="UniProtKB-KW"/>
</dbReference>
<dbReference type="InterPro" id="IPR013320">
    <property type="entry name" value="ConA-like_dom_sf"/>
</dbReference>
<organism evidence="31 32">
    <name type="scientific">Senna tora</name>
    <dbReference type="NCBI Taxonomy" id="362788"/>
    <lineage>
        <taxon>Eukaryota</taxon>
        <taxon>Viridiplantae</taxon>
        <taxon>Streptophyta</taxon>
        <taxon>Embryophyta</taxon>
        <taxon>Tracheophyta</taxon>
        <taxon>Spermatophyta</taxon>
        <taxon>Magnoliopsida</taxon>
        <taxon>eudicotyledons</taxon>
        <taxon>Gunneridae</taxon>
        <taxon>Pentapetalae</taxon>
        <taxon>rosids</taxon>
        <taxon>fabids</taxon>
        <taxon>Fabales</taxon>
        <taxon>Fabaceae</taxon>
        <taxon>Caesalpinioideae</taxon>
        <taxon>Cassia clade</taxon>
        <taxon>Senna</taxon>
    </lineage>
</organism>
<dbReference type="PANTHER" id="PTHR27007">
    <property type="match status" value="1"/>
</dbReference>
<gene>
    <name evidence="31" type="ORF">G2W53_024051</name>
</gene>
<keyword evidence="22 29" id="KW-0472">Membrane</keyword>
<evidence type="ECO:0000256" key="26">
    <source>
        <dbReference type="ARBA" id="ARBA00023242"/>
    </source>
</evidence>
<dbReference type="InterPro" id="IPR000719">
    <property type="entry name" value="Prot_kinase_dom"/>
</dbReference>
<evidence type="ECO:0000256" key="24">
    <source>
        <dbReference type="ARBA" id="ARBA00023170"/>
    </source>
</evidence>
<reference evidence="31" key="1">
    <citation type="submission" date="2020-09" db="EMBL/GenBank/DDBJ databases">
        <title>Genome-Enabled Discovery of Anthraquinone Biosynthesis in Senna tora.</title>
        <authorList>
            <person name="Kang S.-H."/>
            <person name="Pandey R.P."/>
            <person name="Lee C.-M."/>
            <person name="Sim J.-S."/>
            <person name="Jeong J.-T."/>
            <person name="Choi B.-S."/>
            <person name="Jung M."/>
            <person name="Ginzburg D."/>
            <person name="Zhao K."/>
            <person name="Won S.Y."/>
            <person name="Oh T.-J."/>
            <person name="Yu Y."/>
            <person name="Kim N.-H."/>
            <person name="Lee O.R."/>
            <person name="Lee T.-H."/>
            <person name="Bashyal P."/>
            <person name="Kim T.-S."/>
            <person name="Lee W.-H."/>
            <person name="Kawkins C."/>
            <person name="Kim C.-K."/>
            <person name="Kim J.S."/>
            <person name="Ahn B.O."/>
            <person name="Rhee S.Y."/>
            <person name="Sohng J.K."/>
        </authorList>
    </citation>
    <scope>NUCLEOTIDE SEQUENCE</scope>
    <source>
        <tissue evidence="31">Leaf</tissue>
    </source>
</reference>
<dbReference type="InterPro" id="IPR011009">
    <property type="entry name" value="Kinase-like_dom_sf"/>
</dbReference>
<evidence type="ECO:0000256" key="16">
    <source>
        <dbReference type="ARBA" id="ARBA00022741"/>
    </source>
</evidence>
<evidence type="ECO:0000256" key="20">
    <source>
        <dbReference type="ARBA" id="ARBA00023015"/>
    </source>
</evidence>
<evidence type="ECO:0000256" key="19">
    <source>
        <dbReference type="ARBA" id="ARBA00022989"/>
    </source>
</evidence>
<keyword evidence="15 31" id="KW-0430">Lectin</keyword>
<dbReference type="Pfam" id="PF00139">
    <property type="entry name" value="Lectin_legB"/>
    <property type="match status" value="1"/>
</dbReference>
<evidence type="ECO:0000256" key="1">
    <source>
        <dbReference type="ARBA" id="ARBA00002946"/>
    </source>
</evidence>
<evidence type="ECO:0000256" key="22">
    <source>
        <dbReference type="ARBA" id="ARBA00023136"/>
    </source>
</evidence>
<sequence length="783" mass="84673">MLVLSLIFSSAIFIPFTLFLCFSSTAVTIATTEFDFGTITLNSLKLLGDAHLSNATVRLTKDLTVPISGAGRALYSKPVRFRQPGSSFPASFKTFFSFSVSNLNPSSIGGGLAFLITPDDETLGDAGGCLGLLKADDSASSFLAVEFDTLMDVEFKDINGNHVGLDLNSMVSTQVGDLESAGIDLKSGDLVNAWIEYEASTKGFNIWVSYSNLKPPDPLLSFDLDLDQYVNDFMYVGFSGSTQGSTEAHSVEWWSFSSSFLSNSPSASASLTPPPPPPTLSMMNSTASSVKSPPPSLSPSPSTTQQKDTKSSCHNELCRQNPGAVAGVVTAGAFVLALFAGGFIWVYSRKIKRVKKSDSLASEIIKMPKEFTYKELKSATKCFNANRIIGHGAFGTVYKGILPENGDIVAVKRCSHSSQGKNEFLSELSIIGCLRHRNLVRLQGWCHEKGEILLVYDLMPNGSLDKALFEARTPLPWPHRRKILLGVASALAYLHQECENQVIHRDVKTSNIMLDEGFNARLGDFGLARQTEHDKSPDATVAAGTMGYLAPEYLLTGRATEKTDVFSYGAVVLEVASGRRPIEKDATAGKVGVSSNLVEWVWSLHREGRLLMAADARLGGEFEEGEMRRVLLVGLACSHPDPATRPTMRGVVQMLVGEAQVPIVPITKPSTSYTTSQLLMSLQDSVSDCNGIIAITTSSSSSENSFNAGHHIGDVIKNSEARGFNPGLIVLIVVGGLLLTFLIGNYVLYMYAQKTLPPRKKKPVSKKKMKRERLKQGVSAPGE</sequence>
<dbReference type="CDD" id="cd06899">
    <property type="entry name" value="lectin_legume_LecRK_Arcelin_ConA"/>
    <property type="match status" value="1"/>
</dbReference>
<keyword evidence="21" id="KW-0238">DNA-binding</keyword>
<keyword evidence="9" id="KW-1003">Cell membrane</keyword>
<evidence type="ECO:0000256" key="9">
    <source>
        <dbReference type="ARBA" id="ARBA00022475"/>
    </source>
</evidence>
<evidence type="ECO:0000256" key="12">
    <source>
        <dbReference type="ARBA" id="ARBA00022679"/>
    </source>
</evidence>
<dbReference type="EMBL" id="JAAIUW010000008">
    <property type="protein sequence ID" value="KAF7818596.1"/>
    <property type="molecule type" value="Genomic_DNA"/>
</dbReference>
<evidence type="ECO:0000259" key="30">
    <source>
        <dbReference type="PROSITE" id="PS50011"/>
    </source>
</evidence>
<dbReference type="CDD" id="cd14066">
    <property type="entry name" value="STKc_IRAK"/>
    <property type="match status" value="1"/>
</dbReference>
<comment type="caution">
    <text evidence="31">The sequence shown here is derived from an EMBL/GenBank/DDBJ whole genome shotgun (WGS) entry which is preliminary data.</text>
</comment>
<evidence type="ECO:0000256" key="7">
    <source>
        <dbReference type="ARBA" id="ARBA00010217"/>
    </source>
</evidence>
<dbReference type="GO" id="GO:0005886">
    <property type="term" value="C:plasma membrane"/>
    <property type="evidence" value="ECO:0007669"/>
    <property type="project" value="UniProtKB-SubCell"/>
</dbReference>
<evidence type="ECO:0000256" key="18">
    <source>
        <dbReference type="ARBA" id="ARBA00022840"/>
    </source>
</evidence>
<feature type="region of interest" description="Disordered" evidence="28">
    <location>
        <begin position="267"/>
        <end position="315"/>
    </location>
</feature>
<feature type="transmembrane region" description="Helical" evidence="29">
    <location>
        <begin position="324"/>
        <end position="347"/>
    </location>
</feature>
<keyword evidence="12" id="KW-0808">Transferase</keyword>
<feature type="region of interest" description="Disordered" evidence="28">
    <location>
        <begin position="758"/>
        <end position="783"/>
    </location>
</feature>
<keyword evidence="24 31" id="KW-0675">Receptor</keyword>
<dbReference type="SMART" id="SM00220">
    <property type="entry name" value="S_TKc"/>
    <property type="match status" value="1"/>
</dbReference>
<dbReference type="Gene3D" id="2.60.120.200">
    <property type="match status" value="1"/>
</dbReference>
<keyword evidence="13 29" id="KW-0812">Transmembrane</keyword>
<dbReference type="GO" id="GO:0006355">
    <property type="term" value="P:regulation of DNA-templated transcription"/>
    <property type="evidence" value="ECO:0007669"/>
    <property type="project" value="InterPro"/>
</dbReference>
<keyword evidence="16 27" id="KW-0547">Nucleotide-binding</keyword>
<dbReference type="FunFam" id="3.30.200.20:FF:000372">
    <property type="entry name" value="L-type lectin-domain containing receptor kinase VIII.1"/>
    <property type="match status" value="1"/>
</dbReference>
<keyword evidence="19 29" id="KW-1133">Transmembrane helix</keyword>
<evidence type="ECO:0000313" key="31">
    <source>
        <dbReference type="EMBL" id="KAF7818596.1"/>
    </source>
</evidence>
<dbReference type="GO" id="GO:0005634">
    <property type="term" value="C:nucleus"/>
    <property type="evidence" value="ECO:0007669"/>
    <property type="project" value="UniProtKB-SubCell"/>
</dbReference>
<dbReference type="GO" id="GO:0003677">
    <property type="term" value="F:DNA binding"/>
    <property type="evidence" value="ECO:0007669"/>
    <property type="project" value="UniProtKB-KW"/>
</dbReference>
<evidence type="ECO:0000256" key="28">
    <source>
        <dbReference type="SAM" id="MobiDB-lite"/>
    </source>
</evidence>
<comment type="similarity">
    <text evidence="6">In the N-terminal section; belongs to the leguminous lectin family.</text>
</comment>
<feature type="compositionally biased region" description="Low complexity" evidence="28">
    <location>
        <begin position="280"/>
        <end position="291"/>
    </location>
</feature>
<keyword evidence="11" id="KW-0723">Serine/threonine-protein kinase</keyword>
<dbReference type="InterPro" id="IPR001220">
    <property type="entry name" value="Legume_lectin_dom"/>
</dbReference>
<proteinExistence type="inferred from homology"/>
<dbReference type="InterPro" id="IPR008271">
    <property type="entry name" value="Ser/Thr_kinase_AS"/>
</dbReference>
<comment type="similarity">
    <text evidence="7">In the C-terminal section; belongs to the protein kinase superfamily. Ser/Thr protein kinase family.</text>
</comment>
<dbReference type="Gene3D" id="3.30.200.20">
    <property type="entry name" value="Phosphorylase Kinase, domain 1"/>
    <property type="match status" value="1"/>
</dbReference>
<evidence type="ECO:0000256" key="13">
    <source>
        <dbReference type="ARBA" id="ARBA00022692"/>
    </source>
</evidence>
<feature type="transmembrane region" description="Helical" evidence="29">
    <location>
        <begin position="727"/>
        <end position="752"/>
    </location>
</feature>
<dbReference type="AlphaFoldDB" id="A0A834TCG4"/>
<evidence type="ECO:0000256" key="4">
    <source>
        <dbReference type="ARBA" id="ARBA00007382"/>
    </source>
</evidence>
<dbReference type="Proteomes" id="UP000634136">
    <property type="component" value="Unassembled WGS sequence"/>
</dbReference>
<dbReference type="GO" id="GO:0004674">
    <property type="term" value="F:protein serine/threonine kinase activity"/>
    <property type="evidence" value="ECO:0007669"/>
    <property type="project" value="UniProtKB-KW"/>
</dbReference>
<dbReference type="InterPro" id="IPR019825">
    <property type="entry name" value="Lectin_legB_Mn/Ca_BS"/>
</dbReference>
<protein>
    <recommendedName>
        <fullName evidence="8">non-specific serine/threonine protein kinase</fullName>
        <ecNumber evidence="8">2.7.11.1</ecNumber>
    </recommendedName>
</protein>
<evidence type="ECO:0000256" key="10">
    <source>
        <dbReference type="ARBA" id="ARBA00022491"/>
    </source>
</evidence>
<keyword evidence="10" id="KW-0678">Repressor</keyword>
<name>A0A834TCG4_9FABA</name>
<evidence type="ECO:0000256" key="25">
    <source>
        <dbReference type="ARBA" id="ARBA00023180"/>
    </source>
</evidence>